<comment type="caution">
    <text evidence="6">The sequence shown here is derived from an EMBL/GenBank/DDBJ whole genome shotgun (WGS) entry which is preliminary data.</text>
</comment>
<feature type="signal peptide" evidence="4">
    <location>
        <begin position="1"/>
        <end position="21"/>
    </location>
</feature>
<dbReference type="GO" id="GO:0046556">
    <property type="term" value="F:alpha-L-arabinofuranosidase activity"/>
    <property type="evidence" value="ECO:0007669"/>
    <property type="project" value="TreeGrafter"/>
</dbReference>
<dbReference type="Proteomes" id="UP001208570">
    <property type="component" value="Unassembled WGS sequence"/>
</dbReference>
<evidence type="ECO:0000256" key="4">
    <source>
        <dbReference type="SAM" id="SignalP"/>
    </source>
</evidence>
<dbReference type="GO" id="GO:0031222">
    <property type="term" value="P:arabinan catabolic process"/>
    <property type="evidence" value="ECO:0007669"/>
    <property type="project" value="TreeGrafter"/>
</dbReference>
<dbReference type="InterPro" id="IPR013783">
    <property type="entry name" value="Ig-like_fold"/>
</dbReference>
<reference evidence="6" key="1">
    <citation type="journal article" date="2023" name="Mol. Biol. Evol.">
        <title>Third-Generation Sequencing Reveals the Adaptive Role of the Epigenome in Three Deep-Sea Polychaetes.</title>
        <authorList>
            <person name="Perez M."/>
            <person name="Aroh O."/>
            <person name="Sun Y."/>
            <person name="Lan Y."/>
            <person name="Juniper S.K."/>
            <person name="Young C.R."/>
            <person name="Angers B."/>
            <person name="Qian P.Y."/>
        </authorList>
    </citation>
    <scope>NUCLEOTIDE SEQUENCE</scope>
    <source>
        <strain evidence="6">P08H-3</strain>
    </source>
</reference>
<dbReference type="InterPro" id="IPR036881">
    <property type="entry name" value="Glyco_hydro_3_C_sf"/>
</dbReference>
<dbReference type="Gene3D" id="3.40.50.1700">
    <property type="entry name" value="Glycoside hydrolase family 3 C-terminal domain"/>
    <property type="match status" value="1"/>
</dbReference>
<evidence type="ECO:0000259" key="5">
    <source>
        <dbReference type="SMART" id="SM01217"/>
    </source>
</evidence>
<dbReference type="AlphaFoldDB" id="A0AAD9K4E9"/>
<evidence type="ECO:0000256" key="2">
    <source>
        <dbReference type="ARBA" id="ARBA00022801"/>
    </source>
</evidence>
<dbReference type="GO" id="GO:0009044">
    <property type="term" value="F:xylan 1,4-beta-xylosidase activity"/>
    <property type="evidence" value="ECO:0007669"/>
    <property type="project" value="InterPro"/>
</dbReference>
<keyword evidence="7" id="KW-1185">Reference proteome</keyword>
<dbReference type="PRINTS" id="PR00133">
    <property type="entry name" value="GLHYDRLASE3"/>
</dbReference>
<dbReference type="GO" id="GO:0045493">
    <property type="term" value="P:xylan catabolic process"/>
    <property type="evidence" value="ECO:0007669"/>
    <property type="project" value="InterPro"/>
</dbReference>
<dbReference type="InterPro" id="IPR017853">
    <property type="entry name" value="GH"/>
</dbReference>
<keyword evidence="3" id="KW-0326">Glycosidase</keyword>
<evidence type="ECO:0000256" key="3">
    <source>
        <dbReference type="ARBA" id="ARBA00023295"/>
    </source>
</evidence>
<keyword evidence="1 4" id="KW-0732">Signal</keyword>
<evidence type="ECO:0000313" key="7">
    <source>
        <dbReference type="Proteomes" id="UP001208570"/>
    </source>
</evidence>
<keyword evidence="2" id="KW-0378">Hydrolase</keyword>
<dbReference type="EMBL" id="JAODUP010000062">
    <property type="protein sequence ID" value="KAK2164522.1"/>
    <property type="molecule type" value="Genomic_DNA"/>
</dbReference>
<dbReference type="Pfam" id="PF14310">
    <property type="entry name" value="Fn3-like"/>
    <property type="match status" value="1"/>
</dbReference>
<sequence>MYVSVILFFLCCSICTGRILAVDFPFRNVSLPWSDRVNDLVGRLSLMEMIEQMTYGGGASHRPCPPIPRLGIKPYNFDTECLRGVMSNPSTAFPQSIGLAATFSPRLLFRIAEAIATEARAIYNNATAHGNYENQKSISCLAPFINIMRHPLWGRVQEIYGEDPYLSGVLTAGYVQGLQGNNSRYVRANAGCKVVDVHSGPENIPASRFSFNAVVSQRDFRLTYLPNFKMCIEAGSYNLMCSYNSINGIPACANKMLLTDILRNEFGFRGYFISDEGAIERIYQSHKYVNTSLEAAVVAVNAGVNLELTPTTQPSFSLLTEAFKKGLVSYDTIVERVKPLFYTRMKLGEFDPPEMNPYSKIKLDVIQSKPHRELAIETAVKSFILLKNVNDVLPFRKHFSKLALVGPMANDIKELYGDYSPTPVVRYASTPFKGLQRLADQVTLASGCNNNRCNKYNVSTVKNATDGADVIIVCLGTGVSIESEGNDRADMVLPGKQLDLLKDSVRFASGVPVILLIFSAGPLDIRYAVSSPSILAILQCWFPAQATGEALYKVLSSKDGRVYSPAGRLPYTWPESMSQVPPMINYSMEGRTYRYFNGRPLFPFGYGLSYSTFSYSKLAVPNTVKAGDNITVRVTVTNNGPFDADEVVQVYISWINCRVLMPQLQLVGVRRLTIPVNGSVHVTFIVTADQMKIWDDSKGFIYHIGKMSTWIGGQQPNQEKTVHSNVLHKQFMVIK</sequence>
<dbReference type="Gene3D" id="2.60.40.10">
    <property type="entry name" value="Immunoglobulins"/>
    <property type="match status" value="1"/>
</dbReference>
<dbReference type="Pfam" id="PF00933">
    <property type="entry name" value="Glyco_hydro_3"/>
    <property type="match status" value="1"/>
</dbReference>
<dbReference type="InterPro" id="IPR002772">
    <property type="entry name" value="Glyco_hydro_3_C"/>
</dbReference>
<dbReference type="SMART" id="SM01217">
    <property type="entry name" value="Fn3_like"/>
    <property type="match status" value="1"/>
</dbReference>
<dbReference type="SUPFAM" id="SSF51445">
    <property type="entry name" value="(Trans)glycosidases"/>
    <property type="match status" value="1"/>
</dbReference>
<dbReference type="PANTHER" id="PTHR42721">
    <property type="entry name" value="SUGAR HYDROLASE-RELATED"/>
    <property type="match status" value="1"/>
</dbReference>
<organism evidence="6 7">
    <name type="scientific">Paralvinella palmiformis</name>
    <dbReference type="NCBI Taxonomy" id="53620"/>
    <lineage>
        <taxon>Eukaryota</taxon>
        <taxon>Metazoa</taxon>
        <taxon>Spiralia</taxon>
        <taxon>Lophotrochozoa</taxon>
        <taxon>Annelida</taxon>
        <taxon>Polychaeta</taxon>
        <taxon>Sedentaria</taxon>
        <taxon>Canalipalpata</taxon>
        <taxon>Terebellida</taxon>
        <taxon>Terebelliformia</taxon>
        <taxon>Alvinellidae</taxon>
        <taxon>Paralvinella</taxon>
    </lineage>
</organism>
<name>A0AAD9K4E9_9ANNE</name>
<evidence type="ECO:0000313" key="6">
    <source>
        <dbReference type="EMBL" id="KAK2164522.1"/>
    </source>
</evidence>
<dbReference type="InterPro" id="IPR044993">
    <property type="entry name" value="BXL"/>
</dbReference>
<accession>A0AAD9K4E9</accession>
<dbReference type="InterPro" id="IPR026891">
    <property type="entry name" value="Fn3-like"/>
</dbReference>
<feature type="domain" description="Fibronectin type III-like" evidence="5">
    <location>
        <begin position="646"/>
        <end position="715"/>
    </location>
</feature>
<gene>
    <name evidence="6" type="ORF">LSH36_62g01062</name>
</gene>
<feature type="chain" id="PRO_5042248073" description="Fibronectin type III-like domain-containing protein" evidence="4">
    <location>
        <begin position="22"/>
        <end position="735"/>
    </location>
</feature>
<dbReference type="Gene3D" id="3.20.20.300">
    <property type="entry name" value="Glycoside hydrolase, family 3, N-terminal domain"/>
    <property type="match status" value="1"/>
</dbReference>
<protein>
    <recommendedName>
        <fullName evidence="5">Fibronectin type III-like domain-containing protein</fullName>
    </recommendedName>
</protein>
<evidence type="ECO:0000256" key="1">
    <source>
        <dbReference type="ARBA" id="ARBA00022729"/>
    </source>
</evidence>
<dbReference type="PANTHER" id="PTHR42721:SF42">
    <property type="entry name" value="FIBRONECTIN TYPE III-LIKE DOMAIN-CONTAINING PROTEIN"/>
    <property type="match status" value="1"/>
</dbReference>
<dbReference type="InterPro" id="IPR036962">
    <property type="entry name" value="Glyco_hydro_3_N_sf"/>
</dbReference>
<dbReference type="InterPro" id="IPR001764">
    <property type="entry name" value="Glyco_hydro_3_N"/>
</dbReference>
<proteinExistence type="predicted"/>
<dbReference type="Pfam" id="PF01915">
    <property type="entry name" value="Glyco_hydro_3_C"/>
    <property type="match status" value="1"/>
</dbReference>
<dbReference type="SUPFAM" id="SSF52279">
    <property type="entry name" value="Beta-D-glucan exohydrolase, C-terminal domain"/>
    <property type="match status" value="1"/>
</dbReference>